<sequence length="60" mass="6951">MKFEKNFLTLMLGLGLLLVFCSSFFQLPLRLWVIGIGLVLTIVTVILEVKARKKERTKRK</sequence>
<evidence type="ECO:0000256" key="1">
    <source>
        <dbReference type="SAM" id="Phobius"/>
    </source>
</evidence>
<dbReference type="Proteomes" id="UP000286848">
    <property type="component" value="Unassembled WGS sequence"/>
</dbReference>
<evidence type="ECO:0000313" key="2">
    <source>
        <dbReference type="EMBL" id="GBG95343.1"/>
    </source>
</evidence>
<keyword evidence="1" id="KW-0472">Membrane</keyword>
<accession>A0A401IUW3</accession>
<proteinExistence type="predicted"/>
<comment type="caution">
    <text evidence="2">The sequence shown here is derived from an EMBL/GenBank/DDBJ whole genome shotgun (WGS) entry which is preliminary data.</text>
</comment>
<dbReference type="EMBL" id="BFFP01000032">
    <property type="protein sequence ID" value="GBG95343.1"/>
    <property type="molecule type" value="Genomic_DNA"/>
</dbReference>
<feature type="transmembrane region" description="Helical" evidence="1">
    <location>
        <begin position="31"/>
        <end position="49"/>
    </location>
</feature>
<name>A0A401IUW3_9LACO</name>
<gene>
    <name evidence="2" type="ORF">LFYK43_18020</name>
</gene>
<reference evidence="2 3" key="1">
    <citation type="journal article" date="2019" name="Int. J. Syst. Evol. Microbiol.">
        <title>Lactobacillus salitolerans sp. nov., a novel lactic acid bacterium isolated from spent mushroom substrates.</title>
        <authorList>
            <person name="Tohno M."/>
            <person name="Tanizawa Y."/>
            <person name="Kojima Y."/>
            <person name="Sakamoto M."/>
            <person name="Nakamura Y."/>
            <person name="Ohkuma M."/>
            <person name="Kobayashi H."/>
        </authorList>
    </citation>
    <scope>NUCLEOTIDE SEQUENCE [LARGE SCALE GENOMIC DNA]</scope>
    <source>
        <strain evidence="2 3">YK43</strain>
    </source>
</reference>
<evidence type="ECO:0000313" key="3">
    <source>
        <dbReference type="Proteomes" id="UP000286848"/>
    </source>
</evidence>
<protein>
    <submittedName>
        <fullName evidence="2">Uncharacterized protein</fullName>
    </submittedName>
</protein>
<dbReference type="RefSeq" id="WP_124977564.1">
    <property type="nucleotide sequence ID" value="NZ_BFFP01000032.1"/>
</dbReference>
<organism evidence="2 3">
    <name type="scientific">Ligilactobacillus salitolerans</name>
    <dbReference type="NCBI Taxonomy" id="1808352"/>
    <lineage>
        <taxon>Bacteria</taxon>
        <taxon>Bacillati</taxon>
        <taxon>Bacillota</taxon>
        <taxon>Bacilli</taxon>
        <taxon>Lactobacillales</taxon>
        <taxon>Lactobacillaceae</taxon>
        <taxon>Ligilactobacillus</taxon>
    </lineage>
</organism>
<keyword evidence="3" id="KW-1185">Reference proteome</keyword>
<dbReference type="AlphaFoldDB" id="A0A401IUW3"/>
<keyword evidence="1" id="KW-0812">Transmembrane</keyword>
<keyword evidence="1" id="KW-1133">Transmembrane helix</keyword>